<feature type="region of interest" description="Disordered" evidence="1">
    <location>
        <begin position="138"/>
        <end position="160"/>
    </location>
</feature>
<keyword evidence="2" id="KW-1133">Transmembrane helix</keyword>
<keyword evidence="2" id="KW-0472">Membrane</keyword>
<accession>A0A158JJ34</accession>
<name>A0A158JJ34_CABCO</name>
<protein>
    <submittedName>
        <fullName evidence="3">Membrane protein</fullName>
    </submittedName>
</protein>
<evidence type="ECO:0000256" key="2">
    <source>
        <dbReference type="SAM" id="Phobius"/>
    </source>
</evidence>
<keyword evidence="4" id="KW-1185">Reference proteome</keyword>
<evidence type="ECO:0000313" key="4">
    <source>
        <dbReference type="Proteomes" id="UP000054740"/>
    </source>
</evidence>
<sequence length="160" mass="18053">MAWRHKNRWLRRWLTVITFWFVPVLIIAVNEVRVEMAYNKADLQKSLSSWEMTDAQREAGAVARCHGTPDEARAAGCPEDVLAATEIKHQEAQNEYAHRKATLADYLWHAFVGYWIVPAATLLVLGMLIGGIRRALRRPQRTPAASPASPPTEVKTTSHP</sequence>
<dbReference type="RefSeq" id="WP_053568084.1">
    <property type="nucleotide sequence ID" value="NZ_FCNY02000028.1"/>
</dbReference>
<dbReference type="Proteomes" id="UP000054740">
    <property type="component" value="Unassembled WGS sequence"/>
</dbReference>
<feature type="transmembrane region" description="Helical" evidence="2">
    <location>
        <begin position="106"/>
        <end position="132"/>
    </location>
</feature>
<feature type="transmembrane region" description="Helical" evidence="2">
    <location>
        <begin position="12"/>
        <end position="29"/>
    </location>
</feature>
<keyword evidence="2" id="KW-0812">Transmembrane</keyword>
<gene>
    <name evidence="3" type="ORF">AWB70_06820</name>
</gene>
<evidence type="ECO:0000256" key="1">
    <source>
        <dbReference type="SAM" id="MobiDB-lite"/>
    </source>
</evidence>
<dbReference type="EMBL" id="FCNY02000028">
    <property type="protein sequence ID" value="SAL68846.1"/>
    <property type="molecule type" value="Genomic_DNA"/>
</dbReference>
<proteinExistence type="predicted"/>
<evidence type="ECO:0000313" key="3">
    <source>
        <dbReference type="EMBL" id="SAL68846.1"/>
    </source>
</evidence>
<organism evidence="3 4">
    <name type="scientific">Caballeronia cordobensis</name>
    <name type="common">Burkholderia cordobensis</name>
    <dbReference type="NCBI Taxonomy" id="1353886"/>
    <lineage>
        <taxon>Bacteria</taxon>
        <taxon>Pseudomonadati</taxon>
        <taxon>Pseudomonadota</taxon>
        <taxon>Betaproteobacteria</taxon>
        <taxon>Burkholderiales</taxon>
        <taxon>Burkholderiaceae</taxon>
        <taxon>Caballeronia</taxon>
    </lineage>
</organism>
<reference evidence="4" key="1">
    <citation type="submission" date="2016-01" db="EMBL/GenBank/DDBJ databases">
        <authorList>
            <person name="Peeters C."/>
        </authorList>
    </citation>
    <scope>NUCLEOTIDE SEQUENCE [LARGE SCALE GENOMIC DNA]</scope>
</reference>
<dbReference type="AlphaFoldDB" id="A0A158JJ34"/>